<dbReference type="AlphaFoldDB" id="A0A3D9H965"/>
<dbReference type="GO" id="GO:0016020">
    <property type="term" value="C:membrane"/>
    <property type="evidence" value="ECO:0007669"/>
    <property type="project" value="TreeGrafter"/>
</dbReference>
<dbReference type="GO" id="GO:0004467">
    <property type="term" value="F:long-chain fatty acid-CoA ligase activity"/>
    <property type="evidence" value="ECO:0007669"/>
    <property type="project" value="TreeGrafter"/>
</dbReference>
<reference evidence="5 6" key="1">
    <citation type="submission" date="2018-07" db="EMBL/GenBank/DDBJ databases">
        <title>Genomic Encyclopedia of Type Strains, Phase III (KMG-III): the genomes of soil and plant-associated and newly described type strains.</title>
        <authorList>
            <person name="Whitman W."/>
        </authorList>
    </citation>
    <scope>NUCLEOTIDE SEQUENCE [LARGE SCALE GENOMIC DNA]</scope>
    <source>
        <strain evidence="5 6">CECT 8487</strain>
    </source>
</reference>
<keyword evidence="1" id="KW-0436">Ligase</keyword>
<organism evidence="5 6">
    <name type="scientific">Seonamhaeicola aphaedonensis</name>
    <dbReference type="NCBI Taxonomy" id="1461338"/>
    <lineage>
        <taxon>Bacteria</taxon>
        <taxon>Pseudomonadati</taxon>
        <taxon>Bacteroidota</taxon>
        <taxon>Flavobacteriia</taxon>
        <taxon>Flavobacteriales</taxon>
        <taxon>Flavobacteriaceae</taxon>
    </lineage>
</organism>
<dbReference type="PANTHER" id="PTHR43272">
    <property type="entry name" value="LONG-CHAIN-FATTY-ACID--COA LIGASE"/>
    <property type="match status" value="1"/>
</dbReference>
<evidence type="ECO:0000256" key="1">
    <source>
        <dbReference type="ARBA" id="ARBA00022598"/>
    </source>
</evidence>
<keyword evidence="6" id="KW-1185">Reference proteome</keyword>
<keyword evidence="3" id="KW-0443">Lipid metabolism</keyword>
<dbReference type="CDD" id="cd05907">
    <property type="entry name" value="VL_LC_FACS_like"/>
    <property type="match status" value="1"/>
</dbReference>
<dbReference type="EMBL" id="QRDX01000007">
    <property type="protein sequence ID" value="RED46033.1"/>
    <property type="molecule type" value="Genomic_DNA"/>
</dbReference>
<evidence type="ECO:0000256" key="3">
    <source>
        <dbReference type="ARBA" id="ARBA00023098"/>
    </source>
</evidence>
<dbReference type="Proteomes" id="UP000256629">
    <property type="component" value="Unassembled WGS sequence"/>
</dbReference>
<dbReference type="Pfam" id="PF00501">
    <property type="entry name" value="AMP-binding"/>
    <property type="match status" value="1"/>
</dbReference>
<gene>
    <name evidence="5" type="ORF">DFQ02_107181</name>
</gene>
<feature type="domain" description="AMP-dependent synthetase/ligase" evidence="4">
    <location>
        <begin position="32"/>
        <end position="425"/>
    </location>
</feature>
<dbReference type="Gene3D" id="3.40.50.12780">
    <property type="entry name" value="N-terminal domain of ligase-like"/>
    <property type="match status" value="2"/>
</dbReference>
<dbReference type="InterPro" id="IPR000873">
    <property type="entry name" value="AMP-dep_synth/lig_dom"/>
</dbReference>
<evidence type="ECO:0000313" key="6">
    <source>
        <dbReference type="Proteomes" id="UP000256629"/>
    </source>
</evidence>
<accession>A0A3D9H965</accession>
<dbReference type="InterPro" id="IPR042099">
    <property type="entry name" value="ANL_N_sf"/>
</dbReference>
<protein>
    <submittedName>
        <fullName evidence="5">Long-chain acyl-CoA synthetase</fullName>
    </submittedName>
</protein>
<dbReference type="PROSITE" id="PS00455">
    <property type="entry name" value="AMP_BINDING"/>
    <property type="match status" value="1"/>
</dbReference>
<name>A0A3D9H965_9FLAO</name>
<evidence type="ECO:0000256" key="2">
    <source>
        <dbReference type="ARBA" id="ARBA00022832"/>
    </source>
</evidence>
<dbReference type="SUPFAM" id="SSF56801">
    <property type="entry name" value="Acetyl-CoA synthetase-like"/>
    <property type="match status" value="1"/>
</dbReference>
<proteinExistence type="predicted"/>
<evidence type="ECO:0000259" key="4">
    <source>
        <dbReference type="Pfam" id="PF00501"/>
    </source>
</evidence>
<sequence>MHEVFEKNMTKITRIFDFPKYQLEKFHLEKAFTSKYDGKWVSISTQDYINQANKVSRGLIRLGVKPNDKIAVISTTNRTEWNVLDIGVLQLGAQNVPIYPTISKEEYEYVLNHSEATYCFVSDETILEKLNLIKGNTKLKGVYTFNKIDGEKNWQEVIDLGEDESNQKEVEDLKNKVQPQDLATLIYTSGTTGTPKGVMLSHNNLVSNVIDSSSRVPMEHGKSAALSFLPICHVFERMILYLYQYCGIEIYFAESLETISDNLKEVKPHIMTAVPRLYEKVYDKIIAKGSDLKGIKKMLFFWAVNLGLKYEPYGKNGWWYEFQLKIARKLIFSKWKEGLGGNINTLVSGSAALQPRLIRIFSAAEMPILEGYGLTETSPVISVNCPFNMGIKIGTVGRIIDNVEVKIADDGEILVKGPNVMMGYYKDPERTAEVMTGDYFHTGDIGEICDDNFLKITDRKKDMFKTSGGKYIVPAMLENQFKQSRFIEQIMVIGEGQKMPAALIQINFEFVKEWARRHDITFNSKEDIITNPKLIERIQEEIDDANTNFGKWEQIKKFEITPDVWTVDDGHLTPTMKMKRKVIKEKYKSLIERIYNEL</sequence>
<keyword evidence="2" id="KW-0276">Fatty acid metabolism</keyword>
<dbReference type="PANTHER" id="PTHR43272:SF32">
    <property type="entry name" value="AMP-DEPENDENT SYNTHETASE_LIGASE DOMAIN-CONTAINING PROTEIN"/>
    <property type="match status" value="1"/>
</dbReference>
<comment type="caution">
    <text evidence="5">The sequence shown here is derived from an EMBL/GenBank/DDBJ whole genome shotgun (WGS) entry which is preliminary data.</text>
</comment>
<dbReference type="InterPro" id="IPR020845">
    <property type="entry name" value="AMP-binding_CS"/>
</dbReference>
<dbReference type="Pfam" id="PF23562">
    <property type="entry name" value="AMP-binding_C_3"/>
    <property type="match status" value="1"/>
</dbReference>
<evidence type="ECO:0000313" key="5">
    <source>
        <dbReference type="EMBL" id="RED46033.1"/>
    </source>
</evidence>